<evidence type="ECO:0000256" key="5">
    <source>
        <dbReference type="SAM" id="SignalP"/>
    </source>
</evidence>
<evidence type="ECO:0000313" key="7">
    <source>
        <dbReference type="Proteomes" id="UP000190675"/>
    </source>
</evidence>
<dbReference type="Proteomes" id="UP000190675">
    <property type="component" value="Chromosome I"/>
</dbReference>
<dbReference type="InterPro" id="IPR011042">
    <property type="entry name" value="6-blade_b-propeller_TolB-like"/>
</dbReference>
<dbReference type="SUPFAM" id="SSF101898">
    <property type="entry name" value="NHL repeat"/>
    <property type="match status" value="1"/>
</dbReference>
<dbReference type="FunFam" id="2.120.10.30:FF:000122">
    <property type="entry name" value="Signal peptide protein"/>
    <property type="match status" value="1"/>
</dbReference>
<feature type="repeat" description="NHL" evidence="4">
    <location>
        <begin position="192"/>
        <end position="217"/>
    </location>
</feature>
<keyword evidence="2" id="KW-0677">Repeat</keyword>
<feature type="chain" id="PRO_5013064761" evidence="5">
    <location>
        <begin position="41"/>
        <end position="384"/>
    </location>
</feature>
<accession>A0A1M5QJ08</accession>
<feature type="signal peptide" evidence="5">
    <location>
        <begin position="1"/>
        <end position="40"/>
    </location>
</feature>
<dbReference type="AlphaFoldDB" id="A0A1M5QJ08"/>
<dbReference type="EMBL" id="LT670818">
    <property type="protein sequence ID" value="SHH13846.1"/>
    <property type="molecule type" value="Genomic_DNA"/>
</dbReference>
<sequence>MTPMLYHGRFAAARLCKIVSLVVTSAVLIAAPALTRTAVAGEIPTFAVDASWPKPLPNNWILGQVGGITVDWQGHIWVIHRPRSLTDDEKGAALTPPRSKCCVSAPPVLEFDTDGNLLRSWGGPGEGYEWVGREHGIEVDERGFVWIGGNADNDNAILKFTLDGKFVSQIGQIAPSKGSNDTTQLGKPAETAIDKEANEIYVADGYGNHRVIVFDSTTGAYKRHWGAYGNKPDDAKQPPYDPKAPVSQQFANPVHCVKIANDGLVYVCDRINDRIQVFKKDGTFVKEWFFEKNTLGNGAVWDIAIWPDPKQTYLLSADGENNEIRVLKRDDGTVVGSFGRNGRNAGQFHWIHAMAVDARGNVYTAEVDTGKRIQKFRLTSDALR</sequence>
<dbReference type="Pfam" id="PF01436">
    <property type="entry name" value="NHL"/>
    <property type="match status" value="1"/>
</dbReference>
<organism evidence="6 7">
    <name type="scientific">Bradyrhizobium erythrophlei</name>
    <dbReference type="NCBI Taxonomy" id="1437360"/>
    <lineage>
        <taxon>Bacteria</taxon>
        <taxon>Pseudomonadati</taxon>
        <taxon>Pseudomonadota</taxon>
        <taxon>Alphaproteobacteria</taxon>
        <taxon>Hyphomicrobiales</taxon>
        <taxon>Nitrobacteraceae</taxon>
        <taxon>Bradyrhizobium</taxon>
    </lineage>
</organism>
<keyword evidence="3" id="KW-0325">Glycoprotein</keyword>
<dbReference type="RefSeq" id="WP_244567618.1">
    <property type="nucleotide sequence ID" value="NZ_LT670818.1"/>
</dbReference>
<dbReference type="InterPro" id="IPR001258">
    <property type="entry name" value="NHL_repeat"/>
</dbReference>
<evidence type="ECO:0000256" key="3">
    <source>
        <dbReference type="ARBA" id="ARBA00023180"/>
    </source>
</evidence>
<evidence type="ECO:0000256" key="4">
    <source>
        <dbReference type="PROSITE-ProRule" id="PRU00504"/>
    </source>
</evidence>
<feature type="repeat" description="NHL" evidence="4">
    <location>
        <begin position="335"/>
        <end position="379"/>
    </location>
</feature>
<dbReference type="PROSITE" id="PS51125">
    <property type="entry name" value="NHL"/>
    <property type="match status" value="2"/>
</dbReference>
<reference evidence="6 7" key="1">
    <citation type="submission" date="2016-11" db="EMBL/GenBank/DDBJ databases">
        <authorList>
            <person name="Jaros S."/>
            <person name="Januszkiewicz K."/>
            <person name="Wedrychowicz H."/>
        </authorList>
    </citation>
    <scope>NUCLEOTIDE SEQUENCE [LARGE SCALE GENOMIC DNA]</scope>
    <source>
        <strain evidence="6 7">GAS242</strain>
    </source>
</reference>
<evidence type="ECO:0000313" key="6">
    <source>
        <dbReference type="EMBL" id="SHH13846.1"/>
    </source>
</evidence>
<name>A0A1M5QJ08_9BRAD</name>
<gene>
    <name evidence="6" type="ORF">SAMN05444169_5959</name>
</gene>
<evidence type="ECO:0000256" key="1">
    <source>
        <dbReference type="ARBA" id="ARBA00022729"/>
    </source>
</evidence>
<keyword evidence="1 5" id="KW-0732">Signal</keyword>
<proteinExistence type="predicted"/>
<dbReference type="PANTHER" id="PTHR10680">
    <property type="entry name" value="PEPTIDYL-GLYCINE ALPHA-AMIDATING MONOOXYGENASE"/>
    <property type="match status" value="1"/>
</dbReference>
<evidence type="ECO:0000256" key="2">
    <source>
        <dbReference type="ARBA" id="ARBA00022737"/>
    </source>
</evidence>
<protein>
    <submittedName>
        <fullName evidence="6">NHL repeat-containing protein</fullName>
    </submittedName>
</protein>
<dbReference type="Gene3D" id="2.120.10.30">
    <property type="entry name" value="TolB, C-terminal domain"/>
    <property type="match status" value="1"/>
</dbReference>